<dbReference type="InterPro" id="IPR036097">
    <property type="entry name" value="HisK_dim/P_sf"/>
</dbReference>
<evidence type="ECO:0000256" key="1">
    <source>
        <dbReference type="ARBA" id="ARBA00000085"/>
    </source>
</evidence>
<dbReference type="InterPro" id="IPR004358">
    <property type="entry name" value="Sig_transdc_His_kin-like_C"/>
</dbReference>
<dbReference type="Gene3D" id="3.30.565.10">
    <property type="entry name" value="Histidine kinase-like ATPase, C-terminal domain"/>
    <property type="match status" value="1"/>
</dbReference>
<dbReference type="Pfam" id="PF02518">
    <property type="entry name" value="HATPase_c"/>
    <property type="match status" value="1"/>
</dbReference>
<keyword evidence="11" id="KW-0472">Membrane</keyword>
<dbReference type="InterPro" id="IPR003660">
    <property type="entry name" value="HAMP_dom"/>
</dbReference>
<evidence type="ECO:0000256" key="10">
    <source>
        <dbReference type="SAM" id="Coils"/>
    </source>
</evidence>
<proteinExistence type="predicted"/>
<evidence type="ECO:0000256" key="5">
    <source>
        <dbReference type="ARBA" id="ARBA00022679"/>
    </source>
</evidence>
<dbReference type="GO" id="GO:0000155">
    <property type="term" value="F:phosphorelay sensor kinase activity"/>
    <property type="evidence" value="ECO:0007669"/>
    <property type="project" value="InterPro"/>
</dbReference>
<dbReference type="InterPro" id="IPR036890">
    <property type="entry name" value="HATPase_C_sf"/>
</dbReference>
<feature type="transmembrane region" description="Helical" evidence="11">
    <location>
        <begin position="12"/>
        <end position="36"/>
    </location>
</feature>
<evidence type="ECO:0000256" key="6">
    <source>
        <dbReference type="ARBA" id="ARBA00022741"/>
    </source>
</evidence>
<keyword evidence="11" id="KW-1133">Transmembrane helix</keyword>
<keyword evidence="10" id="KW-0175">Coiled coil</keyword>
<sequence length="642" mass="71428">MKYYKNIFKSIQIQLICSICLLTTVPLLFVCVVEYYSSKDAIEQRVIEQLTSIADLKKNELNNWLDERLIDTSVIARNKILAAAATTLLQQRRRFESIDQLRKSEAGRVNYERILENLHLLKQVYKHYNVISIIDGANGEVVISTYPGIVGKTLSSFNDYIDTLEKKDVAVKDIYTSELIDQNCITYFCPVCMTDSLTLETTDIIIGVILLDVNVKNSVEPVIRNWPGMGETGETLLARREGNNLVYLNDLRHKPGAALKFVSPLSSAVDIPSVLSSGGEEGIKESVDYRNVPVLSAYRHIPVLNWGLVAKQDMKEAFAPVEKLKRRVILLIFVSLLIVIAMGISLTSRITQPILQLAQGAKAIASGNLDHRISVASDNEVGLLAREFNHMTEKLKESYTNLEQKVEERTTQLLRAERLAAVGELAAEVAHEINNPLGGLQNFASMLENEPGNALQTKKYATLMLDGLKRVEMIVKRLLTFSRPYTLRIAENDANAIIISSLEFIEHKTEPCHVSIHKELNPSLPPVLVDADHVSMVFINLMVNALESMPDGGALTIKTDICKQHEGCVTVHISDTGCGIQPEIKEKIFEPFFSTKNNMGEKGLGMGLAISKRIIEDHHGSITIESEVGEGTTFTICLPDQT</sequence>
<dbReference type="Gene3D" id="1.10.287.130">
    <property type="match status" value="1"/>
</dbReference>
<evidence type="ECO:0000256" key="4">
    <source>
        <dbReference type="ARBA" id="ARBA00022553"/>
    </source>
</evidence>
<dbReference type="CDD" id="cd06225">
    <property type="entry name" value="HAMP"/>
    <property type="match status" value="1"/>
</dbReference>
<comment type="catalytic activity">
    <reaction evidence="1">
        <text>ATP + protein L-histidine = ADP + protein N-phospho-L-histidine.</text>
        <dbReference type="EC" id="2.7.13.3"/>
    </reaction>
</comment>
<evidence type="ECO:0000256" key="3">
    <source>
        <dbReference type="ARBA" id="ARBA00012438"/>
    </source>
</evidence>
<organism evidence="14 15">
    <name type="scientific">Candidatus Brocadia fulgida</name>
    <dbReference type="NCBI Taxonomy" id="380242"/>
    <lineage>
        <taxon>Bacteria</taxon>
        <taxon>Pseudomonadati</taxon>
        <taxon>Planctomycetota</taxon>
        <taxon>Candidatus Brocadiia</taxon>
        <taxon>Candidatus Brocadiales</taxon>
        <taxon>Candidatus Brocadiaceae</taxon>
        <taxon>Candidatus Brocadia</taxon>
    </lineage>
</organism>
<evidence type="ECO:0000256" key="8">
    <source>
        <dbReference type="ARBA" id="ARBA00022840"/>
    </source>
</evidence>
<keyword evidence="8" id="KW-0067">ATP-binding</keyword>
<accession>A0A0M2UYG8</accession>
<dbReference type="InterPro" id="IPR003594">
    <property type="entry name" value="HATPase_dom"/>
</dbReference>
<evidence type="ECO:0000313" key="15">
    <source>
        <dbReference type="Proteomes" id="UP000034954"/>
    </source>
</evidence>
<keyword evidence="5" id="KW-0808">Transferase</keyword>
<feature type="transmembrane region" description="Helical" evidence="11">
    <location>
        <begin position="328"/>
        <end position="346"/>
    </location>
</feature>
<dbReference type="SUPFAM" id="SSF47384">
    <property type="entry name" value="Homodimeric domain of signal transducing histidine kinase"/>
    <property type="match status" value="1"/>
</dbReference>
<dbReference type="AlphaFoldDB" id="A0A0M2UYG8"/>
<comment type="caution">
    <text evidence="14">The sequence shown here is derived from an EMBL/GenBank/DDBJ whole genome shotgun (WGS) entry which is preliminary data.</text>
</comment>
<gene>
    <name evidence="14" type="ORF">BROFUL_00656</name>
</gene>
<evidence type="ECO:0000259" key="12">
    <source>
        <dbReference type="PROSITE" id="PS50109"/>
    </source>
</evidence>
<reference evidence="14 15" key="1">
    <citation type="journal article" date="2013" name="BMC Microbiol.">
        <title>Identification of the type II cytochrome c maturation pathway in anammox bacteria by comparative genomics.</title>
        <authorList>
            <person name="Ferousi C."/>
            <person name="Speth D.R."/>
            <person name="Reimann J."/>
            <person name="Op den Camp H.J."/>
            <person name="Allen J.W."/>
            <person name="Keltjens J.T."/>
            <person name="Jetten M.S."/>
        </authorList>
    </citation>
    <scope>NUCLEOTIDE SEQUENCE [LARGE SCALE GENOMIC DNA]</scope>
    <source>
        <strain evidence="14">RU1</strain>
    </source>
</reference>
<dbReference type="PANTHER" id="PTHR43065:SF10">
    <property type="entry name" value="PEROXIDE STRESS-ACTIVATED HISTIDINE KINASE MAK3"/>
    <property type="match status" value="1"/>
</dbReference>
<evidence type="ECO:0000256" key="9">
    <source>
        <dbReference type="ARBA" id="ARBA00023012"/>
    </source>
</evidence>
<dbReference type="SUPFAM" id="SSF55874">
    <property type="entry name" value="ATPase domain of HSP90 chaperone/DNA topoisomerase II/histidine kinase"/>
    <property type="match status" value="1"/>
</dbReference>
<feature type="coiled-coil region" evidence="10">
    <location>
        <begin position="385"/>
        <end position="419"/>
    </location>
</feature>
<dbReference type="Gene3D" id="6.10.340.10">
    <property type="match status" value="1"/>
</dbReference>
<feature type="domain" description="HAMP" evidence="13">
    <location>
        <begin position="348"/>
        <end position="400"/>
    </location>
</feature>
<dbReference type="SMART" id="SM00387">
    <property type="entry name" value="HATPase_c"/>
    <property type="match status" value="1"/>
</dbReference>
<dbReference type="PRINTS" id="PR00344">
    <property type="entry name" value="BCTRLSENSOR"/>
</dbReference>
<evidence type="ECO:0000256" key="2">
    <source>
        <dbReference type="ARBA" id="ARBA00004370"/>
    </source>
</evidence>
<keyword evidence="9" id="KW-0902">Two-component regulatory system</keyword>
<dbReference type="SMART" id="SM00388">
    <property type="entry name" value="HisKA"/>
    <property type="match status" value="1"/>
</dbReference>
<evidence type="ECO:0000256" key="11">
    <source>
        <dbReference type="SAM" id="Phobius"/>
    </source>
</evidence>
<dbReference type="PROSITE" id="PS50109">
    <property type="entry name" value="HIS_KIN"/>
    <property type="match status" value="1"/>
</dbReference>
<evidence type="ECO:0000259" key="13">
    <source>
        <dbReference type="PROSITE" id="PS50885"/>
    </source>
</evidence>
<keyword evidence="6" id="KW-0547">Nucleotide-binding</keyword>
<dbReference type="SMART" id="SM00304">
    <property type="entry name" value="HAMP"/>
    <property type="match status" value="1"/>
</dbReference>
<keyword evidence="7 14" id="KW-0418">Kinase</keyword>
<dbReference type="CDD" id="cd00082">
    <property type="entry name" value="HisKA"/>
    <property type="match status" value="1"/>
</dbReference>
<evidence type="ECO:0000313" key="14">
    <source>
        <dbReference type="EMBL" id="KKO20620.1"/>
    </source>
</evidence>
<dbReference type="Pfam" id="PF00672">
    <property type="entry name" value="HAMP"/>
    <property type="match status" value="1"/>
</dbReference>
<dbReference type="CDD" id="cd18774">
    <property type="entry name" value="PDC2_HK_sensor"/>
    <property type="match status" value="1"/>
</dbReference>
<feature type="domain" description="Histidine kinase" evidence="12">
    <location>
        <begin position="428"/>
        <end position="642"/>
    </location>
</feature>
<dbReference type="SUPFAM" id="SSF158472">
    <property type="entry name" value="HAMP domain-like"/>
    <property type="match status" value="1"/>
</dbReference>
<dbReference type="PANTHER" id="PTHR43065">
    <property type="entry name" value="SENSOR HISTIDINE KINASE"/>
    <property type="match status" value="1"/>
</dbReference>
<dbReference type="EMBL" id="LAQJ01000087">
    <property type="protein sequence ID" value="KKO20620.1"/>
    <property type="molecule type" value="Genomic_DNA"/>
</dbReference>
<keyword evidence="4" id="KW-0597">Phosphoprotein</keyword>
<dbReference type="GO" id="GO:0005524">
    <property type="term" value="F:ATP binding"/>
    <property type="evidence" value="ECO:0007669"/>
    <property type="project" value="UniProtKB-KW"/>
</dbReference>
<dbReference type="InterPro" id="IPR005467">
    <property type="entry name" value="His_kinase_dom"/>
</dbReference>
<dbReference type="InterPro" id="IPR003661">
    <property type="entry name" value="HisK_dim/P_dom"/>
</dbReference>
<keyword evidence="15" id="KW-1185">Reference proteome</keyword>
<comment type="subcellular location">
    <subcellularLocation>
        <location evidence="2">Membrane</location>
    </subcellularLocation>
</comment>
<dbReference type="GO" id="GO:0016020">
    <property type="term" value="C:membrane"/>
    <property type="evidence" value="ECO:0007669"/>
    <property type="project" value="UniProtKB-SubCell"/>
</dbReference>
<dbReference type="PROSITE" id="PS50885">
    <property type="entry name" value="HAMP"/>
    <property type="match status" value="1"/>
</dbReference>
<protein>
    <recommendedName>
        <fullName evidence="3">histidine kinase</fullName>
        <ecNumber evidence="3">2.7.13.3</ecNumber>
    </recommendedName>
</protein>
<dbReference type="Proteomes" id="UP000034954">
    <property type="component" value="Unassembled WGS sequence"/>
</dbReference>
<dbReference type="EC" id="2.7.13.3" evidence="3"/>
<name>A0A0M2UYG8_9BACT</name>
<dbReference type="Gene3D" id="3.30.450.20">
    <property type="entry name" value="PAS domain"/>
    <property type="match status" value="1"/>
</dbReference>
<keyword evidence="11" id="KW-0812">Transmembrane</keyword>
<evidence type="ECO:0000256" key="7">
    <source>
        <dbReference type="ARBA" id="ARBA00022777"/>
    </source>
</evidence>
<dbReference type="Pfam" id="PF00512">
    <property type="entry name" value="HisKA"/>
    <property type="match status" value="1"/>
</dbReference>